<proteinExistence type="predicted"/>
<evidence type="ECO:0000313" key="2">
    <source>
        <dbReference type="Proteomes" id="UP000799424"/>
    </source>
</evidence>
<dbReference type="OrthoDB" id="432970at2759"/>
<keyword evidence="2" id="KW-1185">Reference proteome</keyword>
<evidence type="ECO:0000313" key="1">
    <source>
        <dbReference type="EMBL" id="KAF2832277.1"/>
    </source>
</evidence>
<reference evidence="1" key="1">
    <citation type="journal article" date="2020" name="Stud. Mycol.">
        <title>101 Dothideomycetes genomes: a test case for predicting lifestyles and emergence of pathogens.</title>
        <authorList>
            <person name="Haridas S."/>
            <person name="Albert R."/>
            <person name="Binder M."/>
            <person name="Bloem J."/>
            <person name="Labutti K."/>
            <person name="Salamov A."/>
            <person name="Andreopoulos B."/>
            <person name="Baker S."/>
            <person name="Barry K."/>
            <person name="Bills G."/>
            <person name="Bluhm B."/>
            <person name="Cannon C."/>
            <person name="Castanera R."/>
            <person name="Culley D."/>
            <person name="Daum C."/>
            <person name="Ezra D."/>
            <person name="Gonzalez J."/>
            <person name="Henrissat B."/>
            <person name="Kuo A."/>
            <person name="Liang C."/>
            <person name="Lipzen A."/>
            <person name="Lutzoni F."/>
            <person name="Magnuson J."/>
            <person name="Mondo S."/>
            <person name="Nolan M."/>
            <person name="Ohm R."/>
            <person name="Pangilinan J."/>
            <person name="Park H.-J."/>
            <person name="Ramirez L."/>
            <person name="Alfaro M."/>
            <person name="Sun H."/>
            <person name="Tritt A."/>
            <person name="Yoshinaga Y."/>
            <person name="Zwiers L.-H."/>
            <person name="Turgeon B."/>
            <person name="Goodwin S."/>
            <person name="Spatafora J."/>
            <person name="Crous P."/>
            <person name="Grigoriev I."/>
        </authorList>
    </citation>
    <scope>NUCLEOTIDE SEQUENCE</scope>
    <source>
        <strain evidence="1">CBS 113818</strain>
    </source>
</reference>
<accession>A0A6A7AHX0</accession>
<gene>
    <name evidence="1" type="ORF">CC86DRAFT_451843</name>
</gene>
<dbReference type="EMBL" id="MU006217">
    <property type="protein sequence ID" value="KAF2832277.1"/>
    <property type="molecule type" value="Genomic_DNA"/>
</dbReference>
<sequence>MSDEELETLSERDKEIHACLERAANVVQQAFLKLLRAAILTHCVCDEAFVGMEPLFKELITGILLDVHYEEVRVTMKEPLRKTTLVVQGKETCNSPGYYHDSVRVTSQTSGKRWYLDLTGSQFGIDEPLWSAEKYHNFVDEVTLVADWGGQSNKEVLEETEGLDPEWFEVRREATKKVFEAFGR</sequence>
<name>A0A6A7AHX0_9PLEO</name>
<organism evidence="1 2">
    <name type="scientific">Ophiobolus disseminans</name>
    <dbReference type="NCBI Taxonomy" id="1469910"/>
    <lineage>
        <taxon>Eukaryota</taxon>
        <taxon>Fungi</taxon>
        <taxon>Dikarya</taxon>
        <taxon>Ascomycota</taxon>
        <taxon>Pezizomycotina</taxon>
        <taxon>Dothideomycetes</taxon>
        <taxon>Pleosporomycetidae</taxon>
        <taxon>Pleosporales</taxon>
        <taxon>Pleosporineae</taxon>
        <taxon>Phaeosphaeriaceae</taxon>
        <taxon>Ophiobolus</taxon>
    </lineage>
</organism>
<dbReference type="Proteomes" id="UP000799424">
    <property type="component" value="Unassembled WGS sequence"/>
</dbReference>
<dbReference type="AlphaFoldDB" id="A0A6A7AHX0"/>
<protein>
    <submittedName>
        <fullName evidence="1">Uncharacterized protein</fullName>
    </submittedName>
</protein>